<reference evidence="3" key="1">
    <citation type="submission" date="2021-04" db="EMBL/GenBank/DDBJ databases">
        <authorList>
            <consortium name="Molecular Ecology Group"/>
        </authorList>
    </citation>
    <scope>NUCLEOTIDE SEQUENCE</scope>
</reference>
<dbReference type="PANTHER" id="PTHR46320:SF1">
    <property type="entry name" value="GLYCEROPHOSPHODIESTER PHOSPHODIESTERASE 1"/>
    <property type="match status" value="1"/>
</dbReference>
<dbReference type="GO" id="GO:0006644">
    <property type="term" value="P:phospholipid metabolic process"/>
    <property type="evidence" value="ECO:0007669"/>
    <property type="project" value="TreeGrafter"/>
</dbReference>
<name>A0A8S3YLZ2_9EUPU</name>
<accession>A0A8S3YLZ2</accession>
<gene>
    <name evidence="3" type="ORF">CUNI_LOCUS914</name>
</gene>
<feature type="domain" description="GP-PDE" evidence="2">
    <location>
        <begin position="73"/>
        <end position="339"/>
    </location>
</feature>
<proteinExistence type="predicted"/>
<dbReference type="InterPro" id="IPR030395">
    <property type="entry name" value="GP_PDE_dom"/>
</dbReference>
<comment type="caution">
    <text evidence="3">The sequence shown here is derived from an EMBL/GenBank/DDBJ whole genome shotgun (WGS) entry which is preliminary data.</text>
</comment>
<dbReference type="PROSITE" id="PS51704">
    <property type="entry name" value="GP_PDE"/>
    <property type="match status" value="1"/>
</dbReference>
<keyword evidence="1" id="KW-1133">Transmembrane helix</keyword>
<dbReference type="SUPFAM" id="SSF51695">
    <property type="entry name" value="PLC-like phosphodiesterases"/>
    <property type="match status" value="1"/>
</dbReference>
<evidence type="ECO:0000259" key="2">
    <source>
        <dbReference type="PROSITE" id="PS51704"/>
    </source>
</evidence>
<dbReference type="PANTHER" id="PTHR46320">
    <property type="entry name" value="GLYCEROPHOSPHODIESTER PHOSPHODIESTERASE 1"/>
    <property type="match status" value="1"/>
</dbReference>
<keyword evidence="1" id="KW-0472">Membrane</keyword>
<dbReference type="Pfam" id="PF03009">
    <property type="entry name" value="GDPD"/>
    <property type="match status" value="1"/>
</dbReference>
<dbReference type="GO" id="GO:0006580">
    <property type="term" value="P:ethanolamine metabolic process"/>
    <property type="evidence" value="ECO:0007669"/>
    <property type="project" value="TreeGrafter"/>
</dbReference>
<sequence>MLISQKQMVHCGNTLLFWLVLNTFITDSIGLSLTLSVSMIAALLYIRIPPVPKDKISPAILNLFKIDQNNEKGNLIFHKAGGFHAPENTLEAVQQAIDLEIPAIEIDLDFTKDGVGVLIHGPKVDDTTDGQGLVSEFTFEQIQALNASFNDVNKDKYPVARVPTLEACVELCIKNKIVIFIDCKSSPSLTAKLITDLYKKHPELYELGIVCSFYPTIIYSVRQADNNILTALTHRDFLLTLEGDGTERNKEIWKRLISPVLDAILSWAHWSILWFICGNSFFLCNKDKICQESKNFWESLGVRLVAWTVNDQIEKEFLIKHLGIPVITDGLVHPHSRNNS</sequence>
<dbReference type="InterPro" id="IPR017946">
    <property type="entry name" value="PLC-like_Pdiesterase_TIM-brl"/>
</dbReference>
<organism evidence="3 4">
    <name type="scientific">Candidula unifasciata</name>
    <dbReference type="NCBI Taxonomy" id="100452"/>
    <lineage>
        <taxon>Eukaryota</taxon>
        <taxon>Metazoa</taxon>
        <taxon>Spiralia</taxon>
        <taxon>Lophotrochozoa</taxon>
        <taxon>Mollusca</taxon>
        <taxon>Gastropoda</taxon>
        <taxon>Heterobranchia</taxon>
        <taxon>Euthyneura</taxon>
        <taxon>Panpulmonata</taxon>
        <taxon>Eupulmonata</taxon>
        <taxon>Stylommatophora</taxon>
        <taxon>Helicina</taxon>
        <taxon>Helicoidea</taxon>
        <taxon>Geomitridae</taxon>
        <taxon>Candidula</taxon>
    </lineage>
</organism>
<evidence type="ECO:0000256" key="1">
    <source>
        <dbReference type="SAM" id="Phobius"/>
    </source>
</evidence>
<dbReference type="GO" id="GO:0070291">
    <property type="term" value="P:N-acylethanolamine metabolic process"/>
    <property type="evidence" value="ECO:0007669"/>
    <property type="project" value="TreeGrafter"/>
</dbReference>
<dbReference type="OrthoDB" id="197419at2759"/>
<keyword evidence="4" id="KW-1185">Reference proteome</keyword>
<dbReference type="EMBL" id="CAJHNH020000110">
    <property type="protein sequence ID" value="CAG5115356.1"/>
    <property type="molecule type" value="Genomic_DNA"/>
</dbReference>
<dbReference type="Proteomes" id="UP000678393">
    <property type="component" value="Unassembled WGS sequence"/>
</dbReference>
<dbReference type="Gene3D" id="3.20.20.190">
    <property type="entry name" value="Phosphatidylinositol (PI) phosphodiesterase"/>
    <property type="match status" value="1"/>
</dbReference>
<feature type="transmembrane region" description="Helical" evidence="1">
    <location>
        <begin position="15"/>
        <end position="46"/>
    </location>
</feature>
<dbReference type="AlphaFoldDB" id="A0A8S3YLZ2"/>
<keyword evidence="1" id="KW-0812">Transmembrane</keyword>
<dbReference type="GO" id="GO:0005886">
    <property type="term" value="C:plasma membrane"/>
    <property type="evidence" value="ECO:0007669"/>
    <property type="project" value="TreeGrafter"/>
</dbReference>
<evidence type="ECO:0000313" key="4">
    <source>
        <dbReference type="Proteomes" id="UP000678393"/>
    </source>
</evidence>
<dbReference type="GO" id="GO:0008889">
    <property type="term" value="F:glycerophosphodiester phosphodiesterase activity"/>
    <property type="evidence" value="ECO:0007669"/>
    <property type="project" value="TreeGrafter"/>
</dbReference>
<evidence type="ECO:0000313" key="3">
    <source>
        <dbReference type="EMBL" id="CAG5115356.1"/>
    </source>
</evidence>
<protein>
    <recommendedName>
        <fullName evidence="2">GP-PDE domain-containing protein</fullName>
    </recommendedName>
</protein>